<keyword evidence="2" id="KW-1185">Reference proteome</keyword>
<dbReference type="Proteomes" id="UP001193081">
    <property type="component" value="Unassembled WGS sequence"/>
</dbReference>
<gene>
    <name evidence="1" type="ORF">EYB53_006200</name>
</gene>
<name>A0ABS4D778_9CHLR</name>
<comment type="caution">
    <text evidence="1">The sequence shown here is derived from an EMBL/GenBank/DDBJ whole genome shotgun (WGS) entry which is preliminary data.</text>
</comment>
<evidence type="ECO:0008006" key="3">
    <source>
        <dbReference type="Google" id="ProtNLM"/>
    </source>
</evidence>
<organism evidence="1 2">
    <name type="scientific">Candidatus Chloroploca mongolica</name>
    <dbReference type="NCBI Taxonomy" id="2528176"/>
    <lineage>
        <taxon>Bacteria</taxon>
        <taxon>Bacillati</taxon>
        <taxon>Chloroflexota</taxon>
        <taxon>Chloroflexia</taxon>
        <taxon>Chloroflexales</taxon>
        <taxon>Chloroflexineae</taxon>
        <taxon>Oscillochloridaceae</taxon>
        <taxon>Candidatus Chloroploca</taxon>
    </lineage>
</organism>
<reference evidence="1 2" key="1">
    <citation type="submission" date="2021-03" db="EMBL/GenBank/DDBJ databases">
        <authorList>
            <person name="Grouzdev D.S."/>
        </authorList>
    </citation>
    <scope>NUCLEOTIDE SEQUENCE [LARGE SCALE GENOMIC DNA]</scope>
    <source>
        <strain evidence="1 2">M50-1</strain>
    </source>
</reference>
<protein>
    <recommendedName>
        <fullName evidence="3">Addiction module component</fullName>
    </recommendedName>
</protein>
<dbReference type="RefSeq" id="WP_135477325.1">
    <property type="nucleotide sequence ID" value="NZ_SIJK02000007.1"/>
</dbReference>
<sequence length="82" mass="9302">MTAITLADILGQARQLPLAEQARLTSILDRERALRLIELLDEWAADESGYEDETWTQLQAALDDERTRLGMRSLFNDADHSS</sequence>
<proteinExistence type="predicted"/>
<accession>A0ABS4D778</accession>
<dbReference type="EMBL" id="SIJK02000007">
    <property type="protein sequence ID" value="MBP1465291.1"/>
    <property type="molecule type" value="Genomic_DNA"/>
</dbReference>
<evidence type="ECO:0000313" key="2">
    <source>
        <dbReference type="Proteomes" id="UP001193081"/>
    </source>
</evidence>
<evidence type="ECO:0000313" key="1">
    <source>
        <dbReference type="EMBL" id="MBP1465291.1"/>
    </source>
</evidence>